<feature type="transmembrane region" description="Helical" evidence="11">
    <location>
        <begin position="88"/>
        <end position="113"/>
    </location>
</feature>
<keyword evidence="5" id="KW-1003">Cell membrane</keyword>
<feature type="region of interest" description="Disordered" evidence="10">
    <location>
        <begin position="211"/>
        <end position="246"/>
    </location>
</feature>
<dbReference type="InterPro" id="IPR004031">
    <property type="entry name" value="PMP22/EMP/MP20/Claudin"/>
</dbReference>
<dbReference type="RefSeq" id="XP_015258902.1">
    <property type="nucleotide sequence ID" value="XM_015403416.1"/>
</dbReference>
<dbReference type="GO" id="GO:0005923">
    <property type="term" value="C:bicellular tight junction"/>
    <property type="evidence" value="ECO:0007669"/>
    <property type="project" value="UniProtKB-SubCell"/>
</dbReference>
<evidence type="ECO:0000256" key="9">
    <source>
        <dbReference type="ARBA" id="ARBA00023136"/>
    </source>
</evidence>
<dbReference type="InterPro" id="IPR006187">
    <property type="entry name" value="Claudin"/>
</dbReference>
<accession>A0A3Q2FSB3</accession>
<keyword evidence="6 11" id="KW-0812">Transmembrane</keyword>
<sequence>MIYLAHRSNVQLLALWLALIGWTLAAVAPGIVQWRVWEVPDSEVVTSGEAWVGVWRACFHSHTDVSEGFRSMYCRSISLMESFTPPEIAAAQVLTLLSLLVGLGGNAFGLYAMRNAYFRVGELSLIVRGFLATGMLVLLAAALSLVPLLWNLTSVVTNQSITFPPEFKLPAAPRSQRVGCGISVGLLGSALMVLSGMFFCSYGFCQRSKPRMGRREGKENGSESQEAVTFEGKDNPAFQPHELLGT</sequence>
<keyword evidence="4" id="KW-0796">Tight junction</keyword>
<evidence type="ECO:0000256" key="11">
    <source>
        <dbReference type="SAM" id="Phobius"/>
    </source>
</evidence>
<evidence type="ECO:0000313" key="13">
    <source>
        <dbReference type="Proteomes" id="UP000265020"/>
    </source>
</evidence>
<evidence type="ECO:0000256" key="4">
    <source>
        <dbReference type="ARBA" id="ARBA00022427"/>
    </source>
</evidence>
<name>A0A3Q2FSB3_CYPVA</name>
<dbReference type="Gene3D" id="1.20.140.150">
    <property type="match status" value="1"/>
</dbReference>
<dbReference type="GeneID" id="107103641"/>
<dbReference type="KEGG" id="cvg:107103641"/>
<dbReference type="OrthoDB" id="9895009at2759"/>
<dbReference type="GO" id="GO:0005198">
    <property type="term" value="F:structural molecule activity"/>
    <property type="evidence" value="ECO:0007669"/>
    <property type="project" value="InterPro"/>
</dbReference>
<reference evidence="12" key="2">
    <citation type="submission" date="2025-09" db="UniProtKB">
        <authorList>
            <consortium name="Ensembl"/>
        </authorList>
    </citation>
    <scope>IDENTIFICATION</scope>
</reference>
<reference evidence="12" key="1">
    <citation type="submission" date="2025-08" db="UniProtKB">
        <authorList>
            <consortium name="Ensembl"/>
        </authorList>
    </citation>
    <scope>IDENTIFICATION</scope>
</reference>
<feature type="transmembrane region" description="Helical" evidence="11">
    <location>
        <begin position="12"/>
        <end position="32"/>
    </location>
</feature>
<keyword evidence="13" id="KW-1185">Reference proteome</keyword>
<keyword evidence="9 11" id="KW-0472">Membrane</keyword>
<comment type="similarity">
    <text evidence="3">Belongs to the claudin family.</text>
</comment>
<feature type="transmembrane region" description="Helical" evidence="11">
    <location>
        <begin position="125"/>
        <end position="150"/>
    </location>
</feature>
<evidence type="ECO:0000313" key="12">
    <source>
        <dbReference type="Ensembl" id="ENSCVAP00000009230.1"/>
    </source>
</evidence>
<dbReference type="PANTHER" id="PTHR12002">
    <property type="entry name" value="CLAUDIN"/>
    <property type="match status" value="1"/>
</dbReference>
<comment type="subcellular location">
    <subcellularLocation>
        <location evidence="1">Cell junction</location>
        <location evidence="1">Tight junction</location>
    </subcellularLocation>
    <subcellularLocation>
        <location evidence="2">Cell membrane</location>
        <topology evidence="2">Multi-pass membrane protein</topology>
    </subcellularLocation>
</comment>
<dbReference type="Ensembl" id="ENSCVAT00000000293.1">
    <property type="protein sequence ID" value="ENSCVAP00000009230.1"/>
    <property type="gene ID" value="ENSCVAG00000011148.1"/>
</dbReference>
<evidence type="ECO:0000256" key="1">
    <source>
        <dbReference type="ARBA" id="ARBA00004435"/>
    </source>
</evidence>
<evidence type="ECO:0000256" key="5">
    <source>
        <dbReference type="ARBA" id="ARBA00022475"/>
    </source>
</evidence>
<evidence type="ECO:0000256" key="2">
    <source>
        <dbReference type="ARBA" id="ARBA00004651"/>
    </source>
</evidence>
<feature type="transmembrane region" description="Helical" evidence="11">
    <location>
        <begin position="182"/>
        <end position="205"/>
    </location>
</feature>
<dbReference type="Pfam" id="PF13903">
    <property type="entry name" value="Claudin_2"/>
    <property type="match status" value="1"/>
</dbReference>
<evidence type="ECO:0000256" key="7">
    <source>
        <dbReference type="ARBA" id="ARBA00022949"/>
    </source>
</evidence>
<dbReference type="PRINTS" id="PR01077">
    <property type="entry name" value="CLAUDIN"/>
</dbReference>
<dbReference type="STRING" id="28743.ENSCVAP00000009230"/>
<evidence type="ECO:0000256" key="8">
    <source>
        <dbReference type="ARBA" id="ARBA00022989"/>
    </source>
</evidence>
<keyword evidence="7" id="KW-0965">Cell junction</keyword>
<dbReference type="GeneTree" id="ENSGT00390000005717"/>
<dbReference type="OMA" id="IPVSWNF"/>
<organism evidence="12 13">
    <name type="scientific">Cyprinodon variegatus</name>
    <name type="common">Sheepshead minnow</name>
    <dbReference type="NCBI Taxonomy" id="28743"/>
    <lineage>
        <taxon>Eukaryota</taxon>
        <taxon>Metazoa</taxon>
        <taxon>Chordata</taxon>
        <taxon>Craniata</taxon>
        <taxon>Vertebrata</taxon>
        <taxon>Euteleostomi</taxon>
        <taxon>Actinopterygii</taxon>
        <taxon>Neopterygii</taxon>
        <taxon>Teleostei</taxon>
        <taxon>Neoteleostei</taxon>
        <taxon>Acanthomorphata</taxon>
        <taxon>Ovalentaria</taxon>
        <taxon>Atherinomorphae</taxon>
        <taxon>Cyprinodontiformes</taxon>
        <taxon>Cyprinodontidae</taxon>
        <taxon>Cyprinodon</taxon>
    </lineage>
</organism>
<evidence type="ECO:0000256" key="10">
    <source>
        <dbReference type="SAM" id="MobiDB-lite"/>
    </source>
</evidence>
<keyword evidence="8 11" id="KW-1133">Transmembrane helix</keyword>
<dbReference type="Proteomes" id="UP000265020">
    <property type="component" value="Unassembled WGS sequence"/>
</dbReference>
<evidence type="ECO:0000256" key="3">
    <source>
        <dbReference type="ARBA" id="ARBA00008295"/>
    </source>
</evidence>
<protein>
    <submittedName>
        <fullName evidence="12">Claudin-34-like</fullName>
    </submittedName>
</protein>
<dbReference type="AlphaFoldDB" id="A0A3Q2FSB3"/>
<evidence type="ECO:0000256" key="6">
    <source>
        <dbReference type="ARBA" id="ARBA00022692"/>
    </source>
</evidence>
<proteinExistence type="inferred from homology"/>
<dbReference type="GO" id="GO:0005886">
    <property type="term" value="C:plasma membrane"/>
    <property type="evidence" value="ECO:0007669"/>
    <property type="project" value="UniProtKB-SubCell"/>
</dbReference>